<name>A0ABR0Q7W4_GOSAR</name>
<feature type="region of interest" description="Disordered" evidence="1">
    <location>
        <begin position="287"/>
        <end position="317"/>
    </location>
</feature>
<keyword evidence="4" id="KW-1185">Reference proteome</keyword>
<dbReference type="EMBL" id="JARKNE010000004">
    <property type="protein sequence ID" value="KAK5835335.1"/>
    <property type="molecule type" value="Genomic_DNA"/>
</dbReference>
<dbReference type="Pfam" id="PF13966">
    <property type="entry name" value="zf-RVT"/>
    <property type="match status" value="1"/>
</dbReference>
<dbReference type="InterPro" id="IPR026960">
    <property type="entry name" value="RVT-Znf"/>
</dbReference>
<evidence type="ECO:0000259" key="2">
    <source>
        <dbReference type="Pfam" id="PF13966"/>
    </source>
</evidence>
<organism evidence="3 4">
    <name type="scientific">Gossypium arboreum</name>
    <name type="common">Tree cotton</name>
    <name type="synonym">Gossypium nanking</name>
    <dbReference type="NCBI Taxonomy" id="29729"/>
    <lineage>
        <taxon>Eukaryota</taxon>
        <taxon>Viridiplantae</taxon>
        <taxon>Streptophyta</taxon>
        <taxon>Embryophyta</taxon>
        <taxon>Tracheophyta</taxon>
        <taxon>Spermatophyta</taxon>
        <taxon>Magnoliopsida</taxon>
        <taxon>eudicotyledons</taxon>
        <taxon>Gunneridae</taxon>
        <taxon>Pentapetalae</taxon>
        <taxon>rosids</taxon>
        <taxon>malvids</taxon>
        <taxon>Malvales</taxon>
        <taxon>Malvaceae</taxon>
        <taxon>Malvoideae</taxon>
        <taxon>Gossypium</taxon>
    </lineage>
</organism>
<gene>
    <name evidence="3" type="ORF">PVK06_011023</name>
</gene>
<reference evidence="3 4" key="1">
    <citation type="submission" date="2023-03" db="EMBL/GenBank/DDBJ databases">
        <title>WGS of Gossypium arboreum.</title>
        <authorList>
            <person name="Yu D."/>
        </authorList>
    </citation>
    <scope>NUCLEOTIDE SEQUENCE [LARGE SCALE GENOMIC DNA]</scope>
    <source>
        <tissue evidence="3">Leaf</tissue>
    </source>
</reference>
<evidence type="ECO:0000256" key="1">
    <source>
        <dbReference type="SAM" id="MobiDB-lite"/>
    </source>
</evidence>
<feature type="compositionally biased region" description="Polar residues" evidence="1">
    <location>
        <begin position="307"/>
        <end position="317"/>
    </location>
</feature>
<protein>
    <recommendedName>
        <fullName evidence="2">Reverse transcriptase zinc-binding domain-containing protein</fullName>
    </recommendedName>
</protein>
<proteinExistence type="predicted"/>
<accession>A0ABR0Q7W4</accession>
<evidence type="ECO:0000313" key="4">
    <source>
        <dbReference type="Proteomes" id="UP001358586"/>
    </source>
</evidence>
<feature type="domain" description="Reverse transcriptase zinc-binding" evidence="2">
    <location>
        <begin position="79"/>
        <end position="138"/>
    </location>
</feature>
<evidence type="ECO:0000313" key="3">
    <source>
        <dbReference type="EMBL" id="KAK5835335.1"/>
    </source>
</evidence>
<feature type="compositionally biased region" description="Basic residues" evidence="1">
    <location>
        <begin position="287"/>
        <end position="302"/>
    </location>
</feature>
<comment type="caution">
    <text evidence="3">The sequence shown here is derived from an EMBL/GenBank/DDBJ whole genome shotgun (WGS) entry which is preliminary data.</text>
</comment>
<sequence length="317" mass="36428">MANEKWRKFAGNRFVVLRKKVVPECSDFSNVKWDDFSVRPLLDRELGILSLLIERVISVVLAEEVEDRLLWVHDSKCEFSVKKLSKLLIEGDGDDSIFAFDKIWKLKVPPRVRNFIWMLAIDRVPTKDFLVKKGVYLQSILNLHGSCKSLWLIAIEASCWSIWLARNEMCLKERWLKFKVSGKTSEVALGDGGVLRDKEGIVRALFSRPSDACATDSAEFRSNNYCVGCFLTVGDFGNFVGVFCGYLFERNFLSWVWVYFVEGMLAFFVAANAAPFEDIEPILPPALRRRRRPPGRPNKNRKKEANEFTTGQVNKKR</sequence>
<dbReference type="Proteomes" id="UP001358586">
    <property type="component" value="Chromosome 4"/>
</dbReference>